<accession>A0A8F8KNV2</accession>
<gene>
    <name evidence="2" type="ORF">KOM_12_312</name>
</gene>
<dbReference type="InterPro" id="IPR019627">
    <property type="entry name" value="YAcAr"/>
</dbReference>
<evidence type="ECO:0000313" key="2">
    <source>
        <dbReference type="EMBL" id="QYA18581.1"/>
    </source>
</evidence>
<dbReference type="EMBL" id="MZ420154">
    <property type="protein sequence ID" value="QYA18581.1"/>
    <property type="molecule type" value="Genomic_DNA"/>
</dbReference>
<sequence length="118" mass="13039">MAEKKYAIVGAREFNDYDKLTAKVDEFIAKFGTPDVIISGGAKGADTLGERYAKEKGIKFQCLLPDWNKHGKIAGILRNTDIVNQSTHILAFISGPSRGTRDTINKGIKAKKHVEVYE</sequence>
<proteinExistence type="predicted"/>
<organism evidence="2">
    <name type="scientific">Clandestinovirus</name>
    <dbReference type="NCBI Taxonomy" id="2831644"/>
    <lineage>
        <taxon>Viruses</taxon>
    </lineage>
</organism>
<feature type="domain" description="YspA cpYpsA-related SLOG" evidence="1">
    <location>
        <begin position="7"/>
        <end position="70"/>
    </location>
</feature>
<name>A0A8F8KNV2_9VIRU</name>
<evidence type="ECO:0000259" key="1">
    <source>
        <dbReference type="Pfam" id="PF10686"/>
    </source>
</evidence>
<protein>
    <submittedName>
        <fullName evidence="2">DNA processing protein A</fullName>
    </submittedName>
</protein>
<reference evidence="2" key="1">
    <citation type="submission" date="2021-06" db="EMBL/GenBank/DDBJ databases">
        <authorList>
            <person name="Rolland C."/>
        </authorList>
    </citation>
    <scope>NUCLEOTIDE SEQUENCE</scope>
    <source>
        <strain evidence="2">347.936635</strain>
    </source>
</reference>
<dbReference type="Pfam" id="PF10686">
    <property type="entry name" value="YAcAr"/>
    <property type="match status" value="1"/>
</dbReference>